<dbReference type="OrthoDB" id="2990096at2759"/>
<name>A0A0C9TZY0_SPHS4</name>
<dbReference type="HOGENOM" id="CLU_906633_0_0_1"/>
<proteinExistence type="predicted"/>
<keyword evidence="3" id="KW-1185">Reference proteome</keyword>
<feature type="region of interest" description="Disordered" evidence="1">
    <location>
        <begin position="250"/>
        <end position="287"/>
    </location>
</feature>
<dbReference type="Proteomes" id="UP000054279">
    <property type="component" value="Unassembled WGS sequence"/>
</dbReference>
<reference evidence="2 3" key="1">
    <citation type="submission" date="2014-06" db="EMBL/GenBank/DDBJ databases">
        <title>Evolutionary Origins and Diversification of the Mycorrhizal Mutualists.</title>
        <authorList>
            <consortium name="DOE Joint Genome Institute"/>
            <consortium name="Mycorrhizal Genomics Consortium"/>
            <person name="Kohler A."/>
            <person name="Kuo A."/>
            <person name="Nagy L.G."/>
            <person name="Floudas D."/>
            <person name="Copeland A."/>
            <person name="Barry K.W."/>
            <person name="Cichocki N."/>
            <person name="Veneault-Fourrey C."/>
            <person name="LaButti K."/>
            <person name="Lindquist E.A."/>
            <person name="Lipzen A."/>
            <person name="Lundell T."/>
            <person name="Morin E."/>
            <person name="Murat C."/>
            <person name="Riley R."/>
            <person name="Ohm R."/>
            <person name="Sun H."/>
            <person name="Tunlid A."/>
            <person name="Henrissat B."/>
            <person name="Grigoriev I.V."/>
            <person name="Hibbett D.S."/>
            <person name="Martin F."/>
        </authorList>
    </citation>
    <scope>NUCLEOTIDE SEQUENCE [LARGE SCALE GENOMIC DNA]</scope>
    <source>
        <strain evidence="2 3">SS14</strain>
    </source>
</reference>
<dbReference type="EMBL" id="KN837183">
    <property type="protein sequence ID" value="KIJ35928.1"/>
    <property type="molecule type" value="Genomic_DNA"/>
</dbReference>
<accession>A0A0C9TZY0</accession>
<evidence type="ECO:0000313" key="3">
    <source>
        <dbReference type="Proteomes" id="UP000054279"/>
    </source>
</evidence>
<dbReference type="AlphaFoldDB" id="A0A0C9TZY0"/>
<evidence type="ECO:0000256" key="1">
    <source>
        <dbReference type="SAM" id="MobiDB-lite"/>
    </source>
</evidence>
<gene>
    <name evidence="2" type="ORF">M422DRAFT_261677</name>
</gene>
<feature type="compositionally biased region" description="Basic and acidic residues" evidence="1">
    <location>
        <begin position="255"/>
        <end position="264"/>
    </location>
</feature>
<evidence type="ECO:0000313" key="2">
    <source>
        <dbReference type="EMBL" id="KIJ35928.1"/>
    </source>
</evidence>
<sequence length="307" mass="34805">MNPKLAQELHSARYSMYDNTYKRVLGPHNEWEAAMWSDELSMRLNVARIYFNRKTREAFKFMRLGNFQTVERVTGQKLRLKPFDLKGLMGVLLTDGCVAQALGLGDALLELIDPADRPHANTAEDIIKYILRICWVHAHRARIHDQHKAMQIELARKLCMAPNPHNNDQNLYMNNGSRAVKRLKKIVIVTLEKKMVAKIDAAMADHRSMIKELTQRKQAINGGRIPLEDVTQPAEVDTDLHMPPPPSLEMAEATTDAHRPRDGSRLVTIDSGESTDARETAHAASPTPTIFVWTQEQKGNRSVLTED</sequence>
<organism evidence="2 3">
    <name type="scientific">Sphaerobolus stellatus (strain SS14)</name>
    <dbReference type="NCBI Taxonomy" id="990650"/>
    <lineage>
        <taxon>Eukaryota</taxon>
        <taxon>Fungi</taxon>
        <taxon>Dikarya</taxon>
        <taxon>Basidiomycota</taxon>
        <taxon>Agaricomycotina</taxon>
        <taxon>Agaricomycetes</taxon>
        <taxon>Phallomycetidae</taxon>
        <taxon>Geastrales</taxon>
        <taxon>Sphaerobolaceae</taxon>
        <taxon>Sphaerobolus</taxon>
    </lineage>
</organism>
<protein>
    <submittedName>
        <fullName evidence="2">Unplaced genomic scaffold SPHSTscaffold_108, whole genome shotgun sequence</fullName>
    </submittedName>
</protein>